<dbReference type="Proteomes" id="UP000218899">
    <property type="component" value="Chromosome"/>
</dbReference>
<dbReference type="RefSeq" id="WP_197703150.1">
    <property type="nucleotide sequence ID" value="NZ_AP014936.1"/>
</dbReference>
<evidence type="ECO:0000256" key="3">
    <source>
        <dbReference type="ARBA" id="ARBA00022475"/>
    </source>
</evidence>
<feature type="transmembrane region" description="Helical" evidence="8">
    <location>
        <begin position="21"/>
        <end position="39"/>
    </location>
</feature>
<dbReference type="InterPro" id="IPR003400">
    <property type="entry name" value="ExbD"/>
</dbReference>
<dbReference type="GO" id="GO:0015031">
    <property type="term" value="P:protein transport"/>
    <property type="evidence" value="ECO:0007669"/>
    <property type="project" value="UniProtKB-KW"/>
</dbReference>
<keyword evidence="7" id="KW-0813">Transport</keyword>
<sequence length="165" mass="18030">MKSTRRLKRMARATKRQKVGLNLTSLMDVFTILVFFLLVNQSTVEVVEPPKEIKLPDSVVEAKPRQTVTIFVSADAVLVQGEPVVSIADVLAAKSENIAPIGDRLTALRDNIIGINTATVAKSNEVTILADRTIPFKVLKRLMSTCTSTGYTRISLAVNQKAHQG</sequence>
<proteinExistence type="inferred from homology"/>
<keyword evidence="3" id="KW-1003">Cell membrane</keyword>
<keyword evidence="4 7" id="KW-0812">Transmembrane</keyword>
<comment type="similarity">
    <text evidence="2 7">Belongs to the ExbD/TolR family.</text>
</comment>
<keyword evidence="7" id="KW-0653">Protein transport</keyword>
<evidence type="ECO:0000256" key="2">
    <source>
        <dbReference type="ARBA" id="ARBA00005811"/>
    </source>
</evidence>
<protein>
    <submittedName>
        <fullName evidence="9">RNA polymerase subunit sigma-70</fullName>
    </submittedName>
</protein>
<evidence type="ECO:0000313" key="10">
    <source>
        <dbReference type="Proteomes" id="UP000218899"/>
    </source>
</evidence>
<evidence type="ECO:0000256" key="1">
    <source>
        <dbReference type="ARBA" id="ARBA00004162"/>
    </source>
</evidence>
<reference evidence="9 10" key="1">
    <citation type="submission" date="2015-08" db="EMBL/GenBank/DDBJ databases">
        <title>Complete genome sequence of Sulfurifustis variabilis.</title>
        <authorList>
            <person name="Miura A."/>
            <person name="Kojima H."/>
            <person name="Fukui M."/>
        </authorList>
    </citation>
    <scope>NUCLEOTIDE SEQUENCE [LARGE SCALE GENOMIC DNA]</scope>
    <source>
        <strain evidence="10">skN76</strain>
    </source>
</reference>
<name>A0A1B4V4R8_9GAMM</name>
<evidence type="ECO:0000256" key="5">
    <source>
        <dbReference type="ARBA" id="ARBA00022989"/>
    </source>
</evidence>
<dbReference type="EMBL" id="AP014936">
    <property type="protein sequence ID" value="BAU48538.1"/>
    <property type="molecule type" value="Genomic_DNA"/>
</dbReference>
<evidence type="ECO:0000256" key="7">
    <source>
        <dbReference type="RuleBase" id="RU003879"/>
    </source>
</evidence>
<accession>A0A1B4V4R8</accession>
<comment type="subcellular location">
    <subcellularLocation>
        <location evidence="1">Cell membrane</location>
        <topology evidence="1">Single-pass membrane protein</topology>
    </subcellularLocation>
    <subcellularLocation>
        <location evidence="7">Cell membrane</location>
        <topology evidence="7">Single-pass type II membrane protein</topology>
    </subcellularLocation>
</comment>
<dbReference type="GO" id="GO:0005886">
    <property type="term" value="C:plasma membrane"/>
    <property type="evidence" value="ECO:0007669"/>
    <property type="project" value="UniProtKB-SubCell"/>
</dbReference>
<dbReference type="AlphaFoldDB" id="A0A1B4V4R8"/>
<gene>
    <name evidence="9" type="ORF">SVA_1986</name>
</gene>
<keyword evidence="5 8" id="KW-1133">Transmembrane helix</keyword>
<organism evidence="9 10">
    <name type="scientific">Sulfurifustis variabilis</name>
    <dbReference type="NCBI Taxonomy" id="1675686"/>
    <lineage>
        <taxon>Bacteria</taxon>
        <taxon>Pseudomonadati</taxon>
        <taxon>Pseudomonadota</taxon>
        <taxon>Gammaproteobacteria</taxon>
        <taxon>Acidiferrobacterales</taxon>
        <taxon>Acidiferrobacteraceae</taxon>
        <taxon>Sulfurifustis</taxon>
    </lineage>
</organism>
<dbReference type="KEGG" id="sva:SVA_1986"/>
<keyword evidence="6 8" id="KW-0472">Membrane</keyword>
<evidence type="ECO:0000313" key="9">
    <source>
        <dbReference type="EMBL" id="BAU48538.1"/>
    </source>
</evidence>
<keyword evidence="10" id="KW-1185">Reference proteome</keyword>
<dbReference type="GO" id="GO:0022857">
    <property type="term" value="F:transmembrane transporter activity"/>
    <property type="evidence" value="ECO:0007669"/>
    <property type="project" value="InterPro"/>
</dbReference>
<evidence type="ECO:0000256" key="4">
    <source>
        <dbReference type="ARBA" id="ARBA00022692"/>
    </source>
</evidence>
<evidence type="ECO:0000256" key="6">
    <source>
        <dbReference type="ARBA" id="ARBA00023136"/>
    </source>
</evidence>
<dbReference type="Pfam" id="PF02472">
    <property type="entry name" value="ExbD"/>
    <property type="match status" value="1"/>
</dbReference>
<evidence type="ECO:0000256" key="8">
    <source>
        <dbReference type="SAM" id="Phobius"/>
    </source>
</evidence>